<dbReference type="STRING" id="1082479.SAMN05216241_106138"/>
<feature type="transmembrane region" description="Helical" evidence="10">
    <location>
        <begin position="87"/>
        <end position="109"/>
    </location>
</feature>
<comment type="similarity">
    <text evidence="9 10 11">Belongs to the MurJ/MviN family.</text>
</comment>
<feature type="transmembrane region" description="Helical" evidence="10">
    <location>
        <begin position="348"/>
        <end position="369"/>
    </location>
</feature>
<dbReference type="GO" id="GO:0009252">
    <property type="term" value="P:peptidoglycan biosynthetic process"/>
    <property type="evidence" value="ECO:0007669"/>
    <property type="project" value="UniProtKB-UniRule"/>
</dbReference>
<evidence type="ECO:0000256" key="2">
    <source>
        <dbReference type="ARBA" id="ARBA00022475"/>
    </source>
</evidence>
<dbReference type="InterPro" id="IPR004268">
    <property type="entry name" value="MurJ"/>
</dbReference>
<dbReference type="RefSeq" id="WP_090020266.1">
    <property type="nucleotide sequence ID" value="NZ_FNCE01000006.1"/>
</dbReference>
<feature type="transmembrane region" description="Helical" evidence="10">
    <location>
        <begin position="381"/>
        <end position="403"/>
    </location>
</feature>
<dbReference type="EMBL" id="FNCE01000006">
    <property type="protein sequence ID" value="SDG18521.1"/>
    <property type="molecule type" value="Genomic_DNA"/>
</dbReference>
<name>A0A1G7S6B1_9PROT</name>
<keyword evidence="6 10" id="KW-1133">Transmembrane helix</keyword>
<feature type="transmembrane region" description="Helical" evidence="10">
    <location>
        <begin position="188"/>
        <end position="208"/>
    </location>
</feature>
<sequence>MALLRHFATVGGLTGISRLLGFARDVLMAAVLGTGPVADAFFVAFRLPNVFRRLVAEGAFNAAFVPVFARTLEADGRPPACRLAEEVLAVLLAAVAALTLAAVAGMPWLMQVLAPGFADDPAKFDTAVLLTRLTFPYLLFMALVMLYGGILNSLYRYAAFAAAPIVLNVCFLVALAAVVPVVGDAGPVLAWTVTLAGIAQFVLLVAVCHRAGIRLHLPLPRVTEGVRRTLRLMGPGVLSAGALQLNLLVGTMIASLQAGAVSYLYYADRVYQLPLGLIGIALGVVLLPDLSRTLRAGDAEGARDRLNRGLELAMLLGLPAAAALIAVPTPIVGVLFERGAFAGEATQATAAALMAFAVGVPAFIGVKILQPAFFAREDTMSPFKAAAAGSATNIALAIGLFSAIGHEGIALATALASWLESALLAAWLYRAGHLRPDARLKARLPRMLLATLGMAGTVSGAASLLAPLLTAGPARAVPALAALVLAGMAVYGGLALALGAARMGELRGLLRRRAAADTGPA</sequence>
<accession>A0A1G7S6B1</accession>
<evidence type="ECO:0000256" key="7">
    <source>
        <dbReference type="ARBA" id="ARBA00023136"/>
    </source>
</evidence>
<evidence type="ECO:0000256" key="4">
    <source>
        <dbReference type="ARBA" id="ARBA00022960"/>
    </source>
</evidence>
<dbReference type="AlphaFoldDB" id="A0A1G7S6B1"/>
<comment type="subcellular location">
    <subcellularLocation>
        <location evidence="10">Cell inner membrane</location>
        <topology evidence="10">Multi-pass membrane protein</topology>
    </subcellularLocation>
    <subcellularLocation>
        <location evidence="1">Cell membrane</location>
        <topology evidence="1">Multi-pass membrane protein</topology>
    </subcellularLocation>
</comment>
<evidence type="ECO:0000256" key="6">
    <source>
        <dbReference type="ARBA" id="ARBA00022989"/>
    </source>
</evidence>
<dbReference type="CDD" id="cd13123">
    <property type="entry name" value="MATE_MurJ_like"/>
    <property type="match status" value="1"/>
</dbReference>
<keyword evidence="10 11" id="KW-0813">Transport</keyword>
<feature type="transmembrane region" description="Helical" evidence="10">
    <location>
        <begin position="271"/>
        <end position="291"/>
    </location>
</feature>
<dbReference type="GO" id="GO:0015648">
    <property type="term" value="F:lipid-linked peptidoglycan transporter activity"/>
    <property type="evidence" value="ECO:0007669"/>
    <property type="project" value="UniProtKB-UniRule"/>
</dbReference>
<protein>
    <recommendedName>
        <fullName evidence="10">Probable lipid II flippase MurJ</fullName>
    </recommendedName>
</protein>
<keyword evidence="4 10" id="KW-0133">Cell shape</keyword>
<dbReference type="HAMAP" id="MF_02078">
    <property type="entry name" value="MurJ_MviN"/>
    <property type="match status" value="1"/>
</dbReference>
<evidence type="ECO:0000256" key="8">
    <source>
        <dbReference type="ARBA" id="ARBA00060041"/>
    </source>
</evidence>
<evidence type="ECO:0000256" key="10">
    <source>
        <dbReference type="HAMAP-Rule" id="MF_02078"/>
    </source>
</evidence>
<dbReference type="OrthoDB" id="9816572at2"/>
<dbReference type="PANTHER" id="PTHR47019:SF1">
    <property type="entry name" value="LIPID II FLIPPASE MURJ"/>
    <property type="match status" value="1"/>
</dbReference>
<dbReference type="Pfam" id="PF03023">
    <property type="entry name" value="MurJ"/>
    <property type="match status" value="1"/>
</dbReference>
<evidence type="ECO:0000256" key="3">
    <source>
        <dbReference type="ARBA" id="ARBA00022692"/>
    </source>
</evidence>
<dbReference type="GO" id="GO:0071555">
    <property type="term" value="P:cell wall organization"/>
    <property type="evidence" value="ECO:0007669"/>
    <property type="project" value="UniProtKB-UniRule"/>
</dbReference>
<feature type="transmembrane region" description="Helical" evidence="10">
    <location>
        <begin position="449"/>
        <end position="470"/>
    </location>
</feature>
<proteinExistence type="inferred from homology"/>
<keyword evidence="10 11" id="KW-0961">Cell wall biogenesis/degradation</keyword>
<dbReference type="GO" id="GO:0005886">
    <property type="term" value="C:plasma membrane"/>
    <property type="evidence" value="ECO:0007669"/>
    <property type="project" value="UniProtKB-SubCell"/>
</dbReference>
<comment type="pathway">
    <text evidence="10">Cell wall biogenesis; peptidoglycan biosynthesis.</text>
</comment>
<dbReference type="GO" id="GO:0008360">
    <property type="term" value="P:regulation of cell shape"/>
    <property type="evidence" value="ECO:0007669"/>
    <property type="project" value="UniProtKB-UniRule"/>
</dbReference>
<organism evidence="12 13">
    <name type="scientific">Limimonas halophila</name>
    <dbReference type="NCBI Taxonomy" id="1082479"/>
    <lineage>
        <taxon>Bacteria</taxon>
        <taxon>Pseudomonadati</taxon>
        <taxon>Pseudomonadota</taxon>
        <taxon>Alphaproteobacteria</taxon>
        <taxon>Rhodospirillales</taxon>
        <taxon>Rhodovibrionaceae</taxon>
        <taxon>Limimonas</taxon>
    </lineage>
</organism>
<feature type="transmembrane region" description="Helical" evidence="10">
    <location>
        <begin position="237"/>
        <end position="265"/>
    </location>
</feature>
<evidence type="ECO:0000313" key="13">
    <source>
        <dbReference type="Proteomes" id="UP000199415"/>
    </source>
</evidence>
<dbReference type="NCBIfam" id="TIGR01695">
    <property type="entry name" value="murJ_mviN"/>
    <property type="match status" value="1"/>
</dbReference>
<gene>
    <name evidence="10" type="primary">murJ</name>
    <name evidence="12" type="ORF">SAMN05216241_106138</name>
</gene>
<dbReference type="InterPro" id="IPR051050">
    <property type="entry name" value="Lipid_II_flippase_MurJ/MviN"/>
</dbReference>
<evidence type="ECO:0000256" key="9">
    <source>
        <dbReference type="ARBA" id="ARBA00061532"/>
    </source>
</evidence>
<evidence type="ECO:0000313" key="12">
    <source>
        <dbReference type="EMBL" id="SDG18521.1"/>
    </source>
</evidence>
<feature type="transmembrane region" description="Helical" evidence="10">
    <location>
        <begin position="129"/>
        <end position="150"/>
    </location>
</feature>
<dbReference type="PANTHER" id="PTHR47019">
    <property type="entry name" value="LIPID II FLIPPASE MURJ"/>
    <property type="match status" value="1"/>
</dbReference>
<evidence type="ECO:0000256" key="5">
    <source>
        <dbReference type="ARBA" id="ARBA00022984"/>
    </source>
</evidence>
<evidence type="ECO:0000256" key="1">
    <source>
        <dbReference type="ARBA" id="ARBA00004651"/>
    </source>
</evidence>
<feature type="transmembrane region" description="Helical" evidence="10">
    <location>
        <begin position="312"/>
        <end position="336"/>
    </location>
</feature>
<dbReference type="PIRSF" id="PIRSF002869">
    <property type="entry name" value="MviN"/>
    <property type="match status" value="1"/>
</dbReference>
<keyword evidence="10" id="KW-0997">Cell inner membrane</keyword>
<keyword evidence="2 10" id="KW-1003">Cell membrane</keyword>
<keyword evidence="7 10" id="KW-0472">Membrane</keyword>
<feature type="transmembrane region" description="Helical" evidence="10">
    <location>
        <begin position="157"/>
        <end position="182"/>
    </location>
</feature>
<comment type="function">
    <text evidence="8 10 11">Involved in peptidoglycan biosynthesis. Transports lipid-linked peptidoglycan precursors from the inner to the outer leaflet of the cytoplasmic membrane.</text>
</comment>
<dbReference type="GO" id="GO:0034204">
    <property type="term" value="P:lipid translocation"/>
    <property type="evidence" value="ECO:0007669"/>
    <property type="project" value="TreeGrafter"/>
</dbReference>
<keyword evidence="5 10" id="KW-0573">Peptidoglycan synthesis</keyword>
<feature type="transmembrane region" description="Helical" evidence="10">
    <location>
        <begin position="476"/>
        <end position="501"/>
    </location>
</feature>
<dbReference type="UniPathway" id="UPA00219"/>
<keyword evidence="13" id="KW-1185">Reference proteome</keyword>
<keyword evidence="3 10" id="KW-0812">Transmembrane</keyword>
<reference evidence="12 13" key="1">
    <citation type="submission" date="2016-10" db="EMBL/GenBank/DDBJ databases">
        <authorList>
            <person name="de Groot N.N."/>
        </authorList>
    </citation>
    <scope>NUCLEOTIDE SEQUENCE [LARGE SCALE GENOMIC DNA]</scope>
    <source>
        <strain evidence="12 13">DSM 25584</strain>
    </source>
</reference>
<evidence type="ECO:0000256" key="11">
    <source>
        <dbReference type="PIRNR" id="PIRNR002869"/>
    </source>
</evidence>
<dbReference type="PRINTS" id="PR01806">
    <property type="entry name" value="VIRFACTRMVIN"/>
</dbReference>
<dbReference type="Proteomes" id="UP000199415">
    <property type="component" value="Unassembled WGS sequence"/>
</dbReference>
<feature type="transmembrane region" description="Helical" evidence="10">
    <location>
        <begin position="26"/>
        <end position="45"/>
    </location>
</feature>
<feature type="transmembrane region" description="Helical" evidence="10">
    <location>
        <begin position="409"/>
        <end position="429"/>
    </location>
</feature>